<reference evidence="3" key="1">
    <citation type="journal article" date="2020" name="New Phytol.">
        <title>Comparative genomics reveals dynamic genome evolution in host specialist ectomycorrhizal fungi.</title>
        <authorList>
            <person name="Lofgren L.A."/>
            <person name="Nguyen N.H."/>
            <person name="Vilgalys R."/>
            <person name="Ruytinx J."/>
            <person name="Liao H.L."/>
            <person name="Branco S."/>
            <person name="Kuo A."/>
            <person name="LaButti K."/>
            <person name="Lipzen A."/>
            <person name="Andreopoulos W."/>
            <person name="Pangilinan J."/>
            <person name="Riley R."/>
            <person name="Hundley H."/>
            <person name="Na H."/>
            <person name="Barry K."/>
            <person name="Grigoriev I.V."/>
            <person name="Stajich J.E."/>
            <person name="Kennedy P.G."/>
        </authorList>
    </citation>
    <scope>NUCLEOTIDE SEQUENCE</scope>
    <source>
        <strain evidence="3">FC423</strain>
    </source>
</reference>
<proteinExistence type="predicted"/>
<dbReference type="Pfam" id="PF22936">
    <property type="entry name" value="Pol_BBD"/>
    <property type="match status" value="1"/>
</dbReference>
<sequence length="85" mass="9465">MSSYRELFHDFVSISPNPITTVDKHTFEAISKGNIMIQLPNGESNTRILLKDVLYAPKMGVTLASISWLTTAGYAALFRENSCKI</sequence>
<evidence type="ECO:0000256" key="1">
    <source>
        <dbReference type="SAM" id="Phobius"/>
    </source>
</evidence>
<name>A0A9P7FFU2_9AGAM</name>
<gene>
    <name evidence="3" type="ORF">F5147DRAFT_531746</name>
</gene>
<feature type="domain" description="Retrovirus-related Pol polyprotein from transposon TNT 1-94-like beta-barrel" evidence="2">
    <location>
        <begin position="1"/>
        <end position="74"/>
    </location>
</feature>
<dbReference type="AlphaFoldDB" id="A0A9P7FFU2"/>
<feature type="transmembrane region" description="Helical" evidence="1">
    <location>
        <begin position="59"/>
        <end position="78"/>
    </location>
</feature>
<keyword evidence="1" id="KW-0472">Membrane</keyword>
<dbReference type="RefSeq" id="XP_041298025.1">
    <property type="nucleotide sequence ID" value="XM_041430095.1"/>
</dbReference>
<evidence type="ECO:0000313" key="3">
    <source>
        <dbReference type="EMBL" id="KAG2117136.1"/>
    </source>
</evidence>
<evidence type="ECO:0000259" key="2">
    <source>
        <dbReference type="Pfam" id="PF22936"/>
    </source>
</evidence>
<organism evidence="3 4">
    <name type="scientific">Suillus discolor</name>
    <dbReference type="NCBI Taxonomy" id="1912936"/>
    <lineage>
        <taxon>Eukaryota</taxon>
        <taxon>Fungi</taxon>
        <taxon>Dikarya</taxon>
        <taxon>Basidiomycota</taxon>
        <taxon>Agaricomycotina</taxon>
        <taxon>Agaricomycetes</taxon>
        <taxon>Agaricomycetidae</taxon>
        <taxon>Boletales</taxon>
        <taxon>Suillineae</taxon>
        <taxon>Suillaceae</taxon>
        <taxon>Suillus</taxon>
    </lineage>
</organism>
<dbReference type="EMBL" id="JABBWM010000005">
    <property type="protein sequence ID" value="KAG2117136.1"/>
    <property type="molecule type" value="Genomic_DNA"/>
</dbReference>
<keyword evidence="4" id="KW-1185">Reference proteome</keyword>
<comment type="caution">
    <text evidence="3">The sequence shown here is derived from an EMBL/GenBank/DDBJ whole genome shotgun (WGS) entry which is preliminary data.</text>
</comment>
<keyword evidence="1" id="KW-1133">Transmembrane helix</keyword>
<dbReference type="Proteomes" id="UP000823399">
    <property type="component" value="Unassembled WGS sequence"/>
</dbReference>
<dbReference type="OrthoDB" id="3251181at2759"/>
<feature type="non-terminal residue" evidence="3">
    <location>
        <position position="85"/>
    </location>
</feature>
<keyword evidence="1" id="KW-0812">Transmembrane</keyword>
<dbReference type="GeneID" id="64692354"/>
<accession>A0A9P7FFU2</accession>
<protein>
    <recommendedName>
        <fullName evidence="2">Retrovirus-related Pol polyprotein from transposon TNT 1-94-like beta-barrel domain-containing protein</fullName>
    </recommendedName>
</protein>
<dbReference type="InterPro" id="IPR054722">
    <property type="entry name" value="PolX-like_BBD"/>
</dbReference>
<evidence type="ECO:0000313" key="4">
    <source>
        <dbReference type="Proteomes" id="UP000823399"/>
    </source>
</evidence>